<keyword evidence="2" id="KW-1185">Reference proteome</keyword>
<dbReference type="AlphaFoldDB" id="A0A2G5BCU8"/>
<dbReference type="OrthoDB" id="5584218at2759"/>
<dbReference type="Proteomes" id="UP000242474">
    <property type="component" value="Unassembled WGS sequence"/>
</dbReference>
<dbReference type="EMBL" id="KZ303497">
    <property type="protein sequence ID" value="PIA16840.1"/>
    <property type="molecule type" value="Genomic_DNA"/>
</dbReference>
<evidence type="ECO:0000313" key="1">
    <source>
        <dbReference type="EMBL" id="PIA16840.1"/>
    </source>
</evidence>
<gene>
    <name evidence="1" type="ORF">COEREDRAFT_86607</name>
</gene>
<proteinExistence type="predicted"/>
<evidence type="ECO:0000313" key="2">
    <source>
        <dbReference type="Proteomes" id="UP000242474"/>
    </source>
</evidence>
<protein>
    <recommendedName>
        <fullName evidence="3">F-box domain-containing protein</fullName>
    </recommendedName>
</protein>
<reference evidence="1 2" key="1">
    <citation type="journal article" date="2015" name="Genome Biol. Evol.">
        <title>Phylogenomic analyses indicate that early fungi evolved digesting cell walls of algal ancestors of land plants.</title>
        <authorList>
            <person name="Chang Y."/>
            <person name="Wang S."/>
            <person name="Sekimoto S."/>
            <person name="Aerts A.L."/>
            <person name="Choi C."/>
            <person name="Clum A."/>
            <person name="LaButti K.M."/>
            <person name="Lindquist E.A."/>
            <person name="Yee Ngan C."/>
            <person name="Ohm R.A."/>
            <person name="Salamov A.A."/>
            <person name="Grigoriev I.V."/>
            <person name="Spatafora J.W."/>
            <person name="Berbee M.L."/>
        </authorList>
    </citation>
    <scope>NUCLEOTIDE SEQUENCE [LARGE SCALE GENOMIC DNA]</scope>
    <source>
        <strain evidence="1 2">NRRL 1564</strain>
    </source>
</reference>
<evidence type="ECO:0008006" key="3">
    <source>
        <dbReference type="Google" id="ProtNLM"/>
    </source>
</evidence>
<accession>A0A2G5BCU8</accession>
<organism evidence="1 2">
    <name type="scientific">Coemansia reversa (strain ATCC 12441 / NRRL 1564)</name>
    <dbReference type="NCBI Taxonomy" id="763665"/>
    <lineage>
        <taxon>Eukaryota</taxon>
        <taxon>Fungi</taxon>
        <taxon>Fungi incertae sedis</taxon>
        <taxon>Zoopagomycota</taxon>
        <taxon>Kickxellomycotina</taxon>
        <taxon>Kickxellomycetes</taxon>
        <taxon>Kickxellales</taxon>
        <taxon>Kickxellaceae</taxon>
        <taxon>Coemansia</taxon>
    </lineage>
</organism>
<sequence>MDNFSLLPELAINIFRFLLGGSDRTLKEWKDNLSLLAVCRCWRHLALPLVYKNLVIFVTDDENIPEIGHADALITSNGYEHMAKVLYINMESNIKLDKFIKEVNRMLETSPTSWNQIFVLDANLDCAVEVDDENDINEDENVAGLEATQKLAIQFVEHLPNLNKLDLMFYSEDDSSCEFANALEEIVLSYHSDMNIPFEDNNCDIYNRLCFPSLTNLRLRIRESEGRLLFYSHFPDILENLEIFHMYGGKVSVQRIKFGKRERQILAKCMNRPSNNVFWTVTNCLFGNRMQPESSTLTIFDDVKLPNIELLNWEYLSNLHIHANVSLSILQQLIPHMQRLLRLDVSSLVVDADSNYQVEMEKKLSSRQPLNNSIRFLSICFKDDTRIVRTTIKKIKQLVLGLTTLEAATLPVILPNITGFSRMCTSGVWAYHKRIGTPRIHTTVSKPTTNILASSIY</sequence>
<name>A0A2G5BCU8_COERN</name>